<feature type="region of interest" description="Disordered" evidence="1">
    <location>
        <begin position="375"/>
        <end position="399"/>
    </location>
</feature>
<comment type="caution">
    <text evidence="3">The sequence shown here is derived from an EMBL/GenBank/DDBJ whole genome shotgun (WGS) entry which is preliminary data.</text>
</comment>
<keyword evidence="2" id="KW-0812">Transmembrane</keyword>
<feature type="compositionally biased region" description="Gly residues" evidence="1">
    <location>
        <begin position="380"/>
        <end position="390"/>
    </location>
</feature>
<dbReference type="EMBL" id="QPFP01000028">
    <property type="protein sequence ID" value="TEB29246.1"/>
    <property type="molecule type" value="Genomic_DNA"/>
</dbReference>
<dbReference type="InterPro" id="IPR011050">
    <property type="entry name" value="Pectin_lyase_fold/virulence"/>
</dbReference>
<dbReference type="InterPro" id="IPR006626">
    <property type="entry name" value="PbH1"/>
</dbReference>
<sequence>MGTANTPEFTLGNGPERRADDCEPADPASTVSDRLNQKLLDGGNGYTLRLSPIVFTQPNQEISTALVADGKGHTVAVDGTCNDCDGVKLRNIQIDGTRGNSSPTDGGGNIEMGGDNSNQLIEYVRSFDPSILDNNDLGPCGIDTFQEWADGISLACRNSIVRGNMILGATDGGIVVFGSPGSLIENNTIWVTNNTLLGGINLVDYNPYDGDYTNTIVRKNTILGGFANDGEEPGDSKGSNYESAIIKIGIAIGPRTWFGDKFGQSRNRNGIVQDNIFSGAFSYGIAVTSADNFTVLGNELVGNTTFIGGKGPNCSETDSVPEPYPWIVDWATVGTDMNDASGKLQDEFVGISDGDSLTCVLPPNGGDFWPFGLNPSNGTGSSGGTGGTGTVSGSSTSGSSPAGIAVGVIVGVLAVGLGAFFGRKYFLRKIEEKKHFNNTKEMTQRPYTQKLEH</sequence>
<feature type="transmembrane region" description="Helical" evidence="2">
    <location>
        <begin position="402"/>
        <end position="421"/>
    </location>
</feature>
<protein>
    <submittedName>
        <fullName evidence="3">Uncharacterized protein</fullName>
    </submittedName>
</protein>
<dbReference type="Gene3D" id="2.160.20.10">
    <property type="entry name" value="Single-stranded right-handed beta-helix, Pectin lyase-like"/>
    <property type="match status" value="1"/>
</dbReference>
<dbReference type="STRING" id="71717.A0A4Y7T501"/>
<name>A0A4Y7T501_COPMI</name>
<feature type="region of interest" description="Disordered" evidence="1">
    <location>
        <begin position="1"/>
        <end position="30"/>
    </location>
</feature>
<keyword evidence="2" id="KW-1133">Transmembrane helix</keyword>
<dbReference type="SUPFAM" id="SSF51126">
    <property type="entry name" value="Pectin lyase-like"/>
    <property type="match status" value="1"/>
</dbReference>
<proteinExistence type="predicted"/>
<keyword evidence="2" id="KW-0472">Membrane</keyword>
<evidence type="ECO:0000256" key="2">
    <source>
        <dbReference type="SAM" id="Phobius"/>
    </source>
</evidence>
<accession>A0A4Y7T501</accession>
<organism evidence="3 4">
    <name type="scientific">Coprinellus micaceus</name>
    <name type="common">Glistening ink-cap mushroom</name>
    <name type="synonym">Coprinus micaceus</name>
    <dbReference type="NCBI Taxonomy" id="71717"/>
    <lineage>
        <taxon>Eukaryota</taxon>
        <taxon>Fungi</taxon>
        <taxon>Dikarya</taxon>
        <taxon>Basidiomycota</taxon>
        <taxon>Agaricomycotina</taxon>
        <taxon>Agaricomycetes</taxon>
        <taxon>Agaricomycetidae</taxon>
        <taxon>Agaricales</taxon>
        <taxon>Agaricineae</taxon>
        <taxon>Psathyrellaceae</taxon>
        <taxon>Coprinellus</taxon>
    </lineage>
</organism>
<dbReference type="Proteomes" id="UP000298030">
    <property type="component" value="Unassembled WGS sequence"/>
</dbReference>
<evidence type="ECO:0000313" key="4">
    <source>
        <dbReference type="Proteomes" id="UP000298030"/>
    </source>
</evidence>
<dbReference type="SMART" id="SM00710">
    <property type="entry name" value="PbH1"/>
    <property type="match status" value="5"/>
</dbReference>
<reference evidence="3 4" key="1">
    <citation type="journal article" date="2019" name="Nat. Ecol. Evol.">
        <title>Megaphylogeny resolves global patterns of mushroom evolution.</title>
        <authorList>
            <person name="Varga T."/>
            <person name="Krizsan K."/>
            <person name="Foldi C."/>
            <person name="Dima B."/>
            <person name="Sanchez-Garcia M."/>
            <person name="Sanchez-Ramirez S."/>
            <person name="Szollosi G.J."/>
            <person name="Szarkandi J.G."/>
            <person name="Papp V."/>
            <person name="Albert L."/>
            <person name="Andreopoulos W."/>
            <person name="Angelini C."/>
            <person name="Antonin V."/>
            <person name="Barry K.W."/>
            <person name="Bougher N.L."/>
            <person name="Buchanan P."/>
            <person name="Buyck B."/>
            <person name="Bense V."/>
            <person name="Catcheside P."/>
            <person name="Chovatia M."/>
            <person name="Cooper J."/>
            <person name="Damon W."/>
            <person name="Desjardin D."/>
            <person name="Finy P."/>
            <person name="Geml J."/>
            <person name="Haridas S."/>
            <person name="Hughes K."/>
            <person name="Justo A."/>
            <person name="Karasinski D."/>
            <person name="Kautmanova I."/>
            <person name="Kiss B."/>
            <person name="Kocsube S."/>
            <person name="Kotiranta H."/>
            <person name="LaButti K.M."/>
            <person name="Lechner B.E."/>
            <person name="Liimatainen K."/>
            <person name="Lipzen A."/>
            <person name="Lukacs Z."/>
            <person name="Mihaltcheva S."/>
            <person name="Morgado L.N."/>
            <person name="Niskanen T."/>
            <person name="Noordeloos M.E."/>
            <person name="Ohm R.A."/>
            <person name="Ortiz-Santana B."/>
            <person name="Ovrebo C."/>
            <person name="Racz N."/>
            <person name="Riley R."/>
            <person name="Savchenko A."/>
            <person name="Shiryaev A."/>
            <person name="Soop K."/>
            <person name="Spirin V."/>
            <person name="Szebenyi C."/>
            <person name="Tomsovsky M."/>
            <person name="Tulloss R.E."/>
            <person name="Uehling J."/>
            <person name="Grigoriev I.V."/>
            <person name="Vagvolgyi C."/>
            <person name="Papp T."/>
            <person name="Martin F.M."/>
            <person name="Miettinen O."/>
            <person name="Hibbett D.S."/>
            <person name="Nagy L.G."/>
        </authorList>
    </citation>
    <scope>NUCLEOTIDE SEQUENCE [LARGE SCALE GENOMIC DNA]</scope>
    <source>
        <strain evidence="3 4">FP101781</strain>
    </source>
</reference>
<evidence type="ECO:0000313" key="3">
    <source>
        <dbReference type="EMBL" id="TEB29246.1"/>
    </source>
</evidence>
<gene>
    <name evidence="3" type="ORF">FA13DRAFT_1755625</name>
</gene>
<dbReference type="OrthoDB" id="2587928at2759"/>
<evidence type="ECO:0000256" key="1">
    <source>
        <dbReference type="SAM" id="MobiDB-lite"/>
    </source>
</evidence>
<dbReference type="InterPro" id="IPR012334">
    <property type="entry name" value="Pectin_lyas_fold"/>
</dbReference>
<keyword evidence="4" id="KW-1185">Reference proteome</keyword>
<dbReference type="AlphaFoldDB" id="A0A4Y7T501"/>